<reference evidence="2 3" key="1">
    <citation type="submission" date="2019-12" db="EMBL/GenBank/DDBJ databases">
        <title>Shinella granuli gen. nov., sp. nov., and proposal of the reclassification of Zoogloea ramigera ATCC 19623 as Shinella zoogloeoides sp. nov.</title>
        <authorList>
            <person name="Gao J."/>
        </authorList>
    </citation>
    <scope>NUCLEOTIDE SEQUENCE [LARGE SCALE GENOMIC DNA]</scope>
    <source>
        <strain evidence="2 3">DSM 287</strain>
    </source>
</reference>
<feature type="region of interest" description="Disordered" evidence="1">
    <location>
        <begin position="36"/>
        <end position="56"/>
    </location>
</feature>
<sequence length="166" mass="18505">MVSNDQQTMQIETVQEKGNPLAAKVEEIPLPPVDQWEALDNSGRKPAAAPTAHQDTVVAEGSEPIAELQFLGSTHMKELTLQHPFMRDGVTVSTITVRRLRIGDIDRFIKRARTGSFSTFEIYAEMTRLPVDVLRGLIDEDGDAVTDACYDFLPRSLRPEPEPQES</sequence>
<accession>A0A6N8T834</accession>
<proteinExistence type="predicted"/>
<organism evidence="2 3">
    <name type="scientific">Shinella zoogloeoides</name>
    <name type="common">Crabtreella saccharophila</name>
    <dbReference type="NCBI Taxonomy" id="352475"/>
    <lineage>
        <taxon>Bacteria</taxon>
        <taxon>Pseudomonadati</taxon>
        <taxon>Pseudomonadota</taxon>
        <taxon>Alphaproteobacteria</taxon>
        <taxon>Hyphomicrobiales</taxon>
        <taxon>Rhizobiaceae</taxon>
        <taxon>Shinella</taxon>
    </lineage>
</organism>
<dbReference type="AlphaFoldDB" id="A0A6N8T834"/>
<evidence type="ECO:0000256" key="1">
    <source>
        <dbReference type="SAM" id="MobiDB-lite"/>
    </source>
</evidence>
<gene>
    <name evidence="2" type="ORF">GR156_04010</name>
</gene>
<evidence type="ECO:0008006" key="4">
    <source>
        <dbReference type="Google" id="ProtNLM"/>
    </source>
</evidence>
<name>A0A6N8T834_SHIZO</name>
<dbReference type="EMBL" id="WUML01000002">
    <property type="protein sequence ID" value="MXN99451.1"/>
    <property type="molecule type" value="Genomic_DNA"/>
</dbReference>
<evidence type="ECO:0000313" key="3">
    <source>
        <dbReference type="Proteomes" id="UP000440304"/>
    </source>
</evidence>
<dbReference type="Pfam" id="PF10109">
    <property type="entry name" value="Phage_TAC_7"/>
    <property type="match status" value="1"/>
</dbReference>
<dbReference type="RefSeq" id="WP_160784858.1">
    <property type="nucleotide sequence ID" value="NZ_CP086610.1"/>
</dbReference>
<comment type="caution">
    <text evidence="2">The sequence shown here is derived from an EMBL/GenBank/DDBJ whole genome shotgun (WGS) entry which is preliminary data.</text>
</comment>
<dbReference type="OrthoDB" id="7851346at2"/>
<evidence type="ECO:0000313" key="2">
    <source>
        <dbReference type="EMBL" id="MXN99451.1"/>
    </source>
</evidence>
<protein>
    <recommendedName>
        <fullName evidence="4">Phage tail assembly protein</fullName>
    </recommendedName>
</protein>
<dbReference type="Proteomes" id="UP000440304">
    <property type="component" value="Unassembled WGS sequence"/>
</dbReference>
<dbReference type="InterPro" id="IPR019289">
    <property type="entry name" value="Phage_tail_E/E"/>
</dbReference>